<dbReference type="PANTHER" id="PTHR33053">
    <property type="entry name" value="PROTEIN, PUTATIVE-RELATED"/>
    <property type="match status" value="1"/>
</dbReference>
<dbReference type="AlphaFoldDB" id="A0A6G0SXD9"/>
<dbReference type="OrthoDB" id="6612673at2759"/>
<feature type="compositionally biased region" description="Low complexity" evidence="1">
    <location>
        <begin position="77"/>
        <end position="92"/>
    </location>
</feature>
<dbReference type="EMBL" id="VYZN01000468">
    <property type="protein sequence ID" value="KAE9522989.1"/>
    <property type="molecule type" value="Genomic_DNA"/>
</dbReference>
<organism evidence="2 3">
    <name type="scientific">Aphis glycines</name>
    <name type="common">Soybean aphid</name>
    <dbReference type="NCBI Taxonomy" id="307491"/>
    <lineage>
        <taxon>Eukaryota</taxon>
        <taxon>Metazoa</taxon>
        <taxon>Ecdysozoa</taxon>
        <taxon>Arthropoda</taxon>
        <taxon>Hexapoda</taxon>
        <taxon>Insecta</taxon>
        <taxon>Pterygota</taxon>
        <taxon>Neoptera</taxon>
        <taxon>Paraneoptera</taxon>
        <taxon>Hemiptera</taxon>
        <taxon>Sternorrhyncha</taxon>
        <taxon>Aphidomorpha</taxon>
        <taxon>Aphidoidea</taxon>
        <taxon>Aphididae</taxon>
        <taxon>Aphidini</taxon>
        <taxon>Aphis</taxon>
        <taxon>Aphis</taxon>
    </lineage>
</organism>
<sequence>MTTTYEWLKKHRQLRQLTENAVSSNDSTYVELNNSYSSSLIEQHWSDHLYNAENIEYSYLTDSFFYKRSPDLSSTDNDSPLSFSSPSNSNESSYEENNEEVPTIREKLQSWAVKFRSNLTIETIDSLLDILHSENIDGLPKSAVTLLQTKTDKNIKLMMSSKNTNGSYNTIRLLFNVYGLPLYNSSSQHSWANWGLILHSKYESQPFIVAMYSGDSKPQNADDFLEDFIKELKTLIENGIIINERVFNVEIVSFSCDTPARSFSKKCRGHGGFYACERCETSGKTRNKRRIYPSINSRRRTKRSFKNQRQVEHHLGRSPLLDIPNFDPIKSVFLDSMHLFYLGIMKWILQQLIGANKRINRKCKLSRRNIRHLNLKLKLLGRFVPKEFQRKKFDFDEFSHWETTQFLLVFRKMLPKQMYQHFLLLVVACRILCNPKLCVEYTNYA</sequence>
<gene>
    <name evidence="2" type="ORF">AGLY_016620</name>
</gene>
<protein>
    <recommendedName>
        <fullName evidence="4">Transposase domain-containing protein</fullName>
    </recommendedName>
</protein>
<evidence type="ECO:0008006" key="4">
    <source>
        <dbReference type="Google" id="ProtNLM"/>
    </source>
</evidence>
<evidence type="ECO:0000313" key="3">
    <source>
        <dbReference type="Proteomes" id="UP000475862"/>
    </source>
</evidence>
<evidence type="ECO:0000313" key="2">
    <source>
        <dbReference type="EMBL" id="KAE9522989.1"/>
    </source>
</evidence>
<name>A0A6G0SXD9_APHGL</name>
<feature type="region of interest" description="Disordered" evidence="1">
    <location>
        <begin position="76"/>
        <end position="101"/>
    </location>
</feature>
<keyword evidence="3" id="KW-1185">Reference proteome</keyword>
<accession>A0A6G0SXD9</accession>
<dbReference type="Proteomes" id="UP000475862">
    <property type="component" value="Unassembled WGS sequence"/>
</dbReference>
<reference evidence="2 3" key="1">
    <citation type="submission" date="2019-08" db="EMBL/GenBank/DDBJ databases">
        <title>The genome of the soybean aphid Biotype 1, its phylome, world population structure and adaptation to the North American continent.</title>
        <authorList>
            <person name="Giordano R."/>
            <person name="Donthu R.K."/>
            <person name="Hernandez A.G."/>
            <person name="Wright C.L."/>
            <person name="Zimin A.V."/>
        </authorList>
    </citation>
    <scope>NUCLEOTIDE SEQUENCE [LARGE SCALE GENOMIC DNA]</scope>
    <source>
        <tissue evidence="2">Whole aphids</tissue>
    </source>
</reference>
<evidence type="ECO:0000256" key="1">
    <source>
        <dbReference type="SAM" id="MobiDB-lite"/>
    </source>
</evidence>
<comment type="caution">
    <text evidence="2">The sequence shown here is derived from an EMBL/GenBank/DDBJ whole genome shotgun (WGS) entry which is preliminary data.</text>
</comment>
<proteinExistence type="predicted"/>